<proteinExistence type="predicted"/>
<dbReference type="SUPFAM" id="SSF47807">
    <property type="entry name" value="5' to 3' exonuclease, C-terminal subdomain"/>
    <property type="match status" value="1"/>
</dbReference>
<feature type="non-terminal residue" evidence="1">
    <location>
        <position position="106"/>
    </location>
</feature>
<dbReference type="Proteomes" id="UP001357485">
    <property type="component" value="Unassembled WGS sequence"/>
</dbReference>
<dbReference type="Gene3D" id="1.10.150.20">
    <property type="entry name" value="5' to 3' exonuclease, C-terminal subdomain"/>
    <property type="match status" value="1"/>
</dbReference>
<evidence type="ECO:0008006" key="3">
    <source>
        <dbReference type="Google" id="ProtNLM"/>
    </source>
</evidence>
<reference evidence="1 2" key="1">
    <citation type="submission" date="2023-08" db="EMBL/GenBank/DDBJ databases">
        <title>Black Yeasts Isolated from many extreme environments.</title>
        <authorList>
            <person name="Coleine C."/>
            <person name="Stajich J.E."/>
            <person name="Selbmann L."/>
        </authorList>
    </citation>
    <scope>NUCLEOTIDE SEQUENCE [LARGE SCALE GENOMIC DNA]</scope>
    <source>
        <strain evidence="1 2">CCFEE 536</strain>
    </source>
</reference>
<gene>
    <name evidence="1" type="ORF">LTR16_012281</name>
</gene>
<protein>
    <recommendedName>
        <fullName evidence="3">XPG-I domain-containing protein</fullName>
    </recommendedName>
</protein>
<evidence type="ECO:0000313" key="2">
    <source>
        <dbReference type="Proteomes" id="UP001357485"/>
    </source>
</evidence>
<keyword evidence="2" id="KW-1185">Reference proteome</keyword>
<comment type="caution">
    <text evidence="1">The sequence shown here is derived from an EMBL/GenBank/DDBJ whole genome shotgun (WGS) entry which is preliminary data.</text>
</comment>
<accession>A0ABR0IT33</accession>
<evidence type="ECO:0000313" key="1">
    <source>
        <dbReference type="EMBL" id="KAK5025582.1"/>
    </source>
</evidence>
<sequence length="106" mass="11263">MFGSGITLRNWSAELKSSKVPTHVNLYDSEKTRAGAAGLDREGMVLIALMSGGDYLPEGIPGCGPKLACEAARAGFGASLCAIGRKDKEGLKAWRDQLAHEIKTNE</sequence>
<name>A0ABR0IT33_9PEZI</name>
<organism evidence="1 2">
    <name type="scientific">Cryomyces antarcticus</name>
    <dbReference type="NCBI Taxonomy" id="329879"/>
    <lineage>
        <taxon>Eukaryota</taxon>
        <taxon>Fungi</taxon>
        <taxon>Dikarya</taxon>
        <taxon>Ascomycota</taxon>
        <taxon>Pezizomycotina</taxon>
        <taxon>Dothideomycetes</taxon>
        <taxon>Dothideomycetes incertae sedis</taxon>
        <taxon>Cryomyces</taxon>
    </lineage>
</organism>
<dbReference type="EMBL" id="JAVRRA010028887">
    <property type="protein sequence ID" value="KAK5025582.1"/>
    <property type="molecule type" value="Genomic_DNA"/>
</dbReference>
<dbReference type="InterPro" id="IPR036279">
    <property type="entry name" value="5-3_exonuclease_C_sf"/>
</dbReference>